<proteinExistence type="predicted"/>
<dbReference type="InterPro" id="IPR036291">
    <property type="entry name" value="NAD(P)-bd_dom_sf"/>
</dbReference>
<dbReference type="PANTHER" id="PTHR21708:SF26">
    <property type="entry name" value="2-DEHYDROPANTOATE 2-REDUCTASE"/>
    <property type="match status" value="1"/>
</dbReference>
<protein>
    <recommendedName>
        <fullName evidence="6">Ketopantoate reductase N-terminal domain-containing protein</fullName>
    </recommendedName>
</protein>
<evidence type="ECO:0000313" key="5">
    <source>
        <dbReference type="Proteomes" id="UP000002009"/>
    </source>
</evidence>
<dbReference type="SUPFAM" id="SSF51735">
    <property type="entry name" value="NAD(P)-binding Rossmann-fold domains"/>
    <property type="match status" value="1"/>
</dbReference>
<feature type="transmembrane region" description="Helical" evidence="1">
    <location>
        <begin position="383"/>
        <end position="403"/>
    </location>
</feature>
<keyword evidence="1" id="KW-0812">Transmembrane</keyword>
<keyword evidence="5" id="KW-1185">Reference proteome</keyword>
<keyword evidence="1" id="KW-0472">Membrane</keyword>
<reference evidence="4 5" key="1">
    <citation type="journal article" date="2009" name="Science">
        <title>Green evolution and dynamic adaptations revealed by genomes of the marine picoeukaryotes Micromonas.</title>
        <authorList>
            <person name="Worden A.Z."/>
            <person name="Lee J.H."/>
            <person name="Mock T."/>
            <person name="Rouze P."/>
            <person name="Simmons M.P."/>
            <person name="Aerts A.L."/>
            <person name="Allen A.E."/>
            <person name="Cuvelier M.L."/>
            <person name="Derelle E."/>
            <person name="Everett M.V."/>
            <person name="Foulon E."/>
            <person name="Grimwood J."/>
            <person name="Gundlach H."/>
            <person name="Henrissat B."/>
            <person name="Napoli C."/>
            <person name="McDonald S.M."/>
            <person name="Parker M.S."/>
            <person name="Rombauts S."/>
            <person name="Salamov A."/>
            <person name="Von Dassow P."/>
            <person name="Badger J.H."/>
            <person name="Coutinho P.M."/>
            <person name="Demir E."/>
            <person name="Dubchak I."/>
            <person name="Gentemann C."/>
            <person name="Eikrem W."/>
            <person name="Gready J.E."/>
            <person name="John U."/>
            <person name="Lanier W."/>
            <person name="Lindquist E.A."/>
            <person name="Lucas S."/>
            <person name="Mayer K.F."/>
            <person name="Moreau H."/>
            <person name="Not F."/>
            <person name="Otillar R."/>
            <person name="Panaud O."/>
            <person name="Pangilinan J."/>
            <person name="Paulsen I."/>
            <person name="Piegu B."/>
            <person name="Poliakov A."/>
            <person name="Robbens S."/>
            <person name="Schmutz J."/>
            <person name="Toulza E."/>
            <person name="Wyss T."/>
            <person name="Zelensky A."/>
            <person name="Zhou K."/>
            <person name="Armbrust E.V."/>
            <person name="Bhattacharya D."/>
            <person name="Goodenough U.W."/>
            <person name="Van de Peer Y."/>
            <person name="Grigoriev I.V."/>
        </authorList>
    </citation>
    <scope>NUCLEOTIDE SEQUENCE [LARGE SCALE GENOMIC DNA]</scope>
    <source>
        <strain evidence="5">RCC299 / NOUM17</strain>
    </source>
</reference>
<dbReference type="SUPFAM" id="SSF48179">
    <property type="entry name" value="6-phosphogluconate dehydrogenase C-terminal domain-like"/>
    <property type="match status" value="1"/>
</dbReference>
<dbReference type="EMBL" id="CP001327">
    <property type="protein sequence ID" value="ACO64578.1"/>
    <property type="molecule type" value="Genomic_DNA"/>
</dbReference>
<dbReference type="Proteomes" id="UP000002009">
    <property type="component" value="Chromosome 6"/>
</dbReference>
<gene>
    <name evidence="4" type="ORF">MICPUN_59513</name>
</gene>
<dbReference type="InterPro" id="IPR051402">
    <property type="entry name" value="KPR-Related"/>
</dbReference>
<dbReference type="Gene3D" id="1.10.1040.10">
    <property type="entry name" value="N-(1-d-carboxylethyl)-l-norvaline Dehydrogenase, domain 2"/>
    <property type="match status" value="1"/>
</dbReference>
<dbReference type="Pfam" id="PF02558">
    <property type="entry name" value="ApbA"/>
    <property type="match status" value="1"/>
</dbReference>
<feature type="domain" description="Ketopantoate reductase C-terminal" evidence="3">
    <location>
        <begin position="238"/>
        <end position="357"/>
    </location>
</feature>
<dbReference type="OrthoDB" id="73846at2759"/>
<dbReference type="eggNOG" id="ENOG502S6M1">
    <property type="taxonomic scope" value="Eukaryota"/>
</dbReference>
<sequence>MKTPELHHSSGRRVDMPLKVGVLGAGAVGAYVGGLIALRTKSDVVMVGRRRFVDQVSAGGVTLRPDPRRPRDVHSIRAMHVTVDDDPKALAGCDIVLVAVKSTATADAAAQLERIAERGGFPPHALVLSLQNGVGNGSILVRALEKHGVATLPCMVNFNVVWDSYASDDVRDGCKIRRCTPAKPGMPCVGIHNLPERAEADGTGLVDHPSVFAAKKANLAAFVEALRETGLAVSLERDILPVQYGKLLINLQSPVNAISGAPVPTTLSRRRFRMAWRALVLEALDVFRACGIKPARPYVPFLPFVLALPDWAYNAAAFALFPLDPGCKSSMLQDCETGRATEIDALCGEIVRLARRNANRARDEDAGAGGEGGDDARGIGRGIGRALAALGFGFGGFGFGFGFGRGSSRRGRTAPLNARAIELVRRLERVGLPDGRMGPDELWEALTR</sequence>
<organism evidence="4 5">
    <name type="scientific">Micromonas commoda (strain RCC299 / NOUM17 / CCMP2709)</name>
    <name type="common">Picoplanktonic green alga</name>
    <dbReference type="NCBI Taxonomy" id="296587"/>
    <lineage>
        <taxon>Eukaryota</taxon>
        <taxon>Viridiplantae</taxon>
        <taxon>Chlorophyta</taxon>
        <taxon>Mamiellophyceae</taxon>
        <taxon>Mamiellales</taxon>
        <taxon>Mamiellaceae</taxon>
        <taxon>Micromonas</taxon>
    </lineage>
</organism>
<dbReference type="InterPro" id="IPR013332">
    <property type="entry name" value="KPR_N"/>
</dbReference>
<keyword evidence="1" id="KW-1133">Transmembrane helix</keyword>
<dbReference type="Gene3D" id="3.40.50.720">
    <property type="entry name" value="NAD(P)-binding Rossmann-like Domain"/>
    <property type="match status" value="1"/>
</dbReference>
<evidence type="ECO:0000259" key="2">
    <source>
        <dbReference type="Pfam" id="PF02558"/>
    </source>
</evidence>
<dbReference type="RefSeq" id="XP_002503320.1">
    <property type="nucleotide sequence ID" value="XM_002503274.1"/>
</dbReference>
<evidence type="ECO:0000313" key="4">
    <source>
        <dbReference type="EMBL" id="ACO64578.1"/>
    </source>
</evidence>
<evidence type="ECO:0000256" key="1">
    <source>
        <dbReference type="SAM" id="Phobius"/>
    </source>
</evidence>
<dbReference type="Pfam" id="PF08546">
    <property type="entry name" value="ApbA_C"/>
    <property type="match status" value="1"/>
</dbReference>
<evidence type="ECO:0000259" key="3">
    <source>
        <dbReference type="Pfam" id="PF08546"/>
    </source>
</evidence>
<dbReference type="InParanoid" id="C1E8W3"/>
<dbReference type="InterPro" id="IPR013752">
    <property type="entry name" value="KPA_reductase"/>
</dbReference>
<dbReference type="InterPro" id="IPR013328">
    <property type="entry name" value="6PGD_dom2"/>
</dbReference>
<dbReference type="GeneID" id="8244257"/>
<dbReference type="InterPro" id="IPR008927">
    <property type="entry name" value="6-PGluconate_DH-like_C_sf"/>
</dbReference>
<feature type="domain" description="Ketopantoate reductase N-terminal" evidence="2">
    <location>
        <begin position="20"/>
        <end position="157"/>
    </location>
</feature>
<dbReference type="GO" id="GO:0005737">
    <property type="term" value="C:cytoplasm"/>
    <property type="evidence" value="ECO:0007669"/>
    <property type="project" value="TreeGrafter"/>
</dbReference>
<dbReference type="AlphaFoldDB" id="C1E8W3"/>
<name>C1E8W3_MICCC</name>
<dbReference type="PANTHER" id="PTHR21708">
    <property type="entry name" value="PROBABLE 2-DEHYDROPANTOATE 2-REDUCTASE"/>
    <property type="match status" value="1"/>
</dbReference>
<dbReference type="KEGG" id="mis:MICPUN_59513"/>
<evidence type="ECO:0008006" key="6">
    <source>
        <dbReference type="Google" id="ProtNLM"/>
    </source>
</evidence>
<feature type="transmembrane region" description="Helical" evidence="1">
    <location>
        <begin position="20"/>
        <end position="40"/>
    </location>
</feature>
<accession>C1E8W3</accession>